<dbReference type="Gene3D" id="1.10.150.130">
    <property type="match status" value="1"/>
</dbReference>
<keyword evidence="1" id="KW-0229">DNA integration</keyword>
<dbReference type="PATRIC" id="fig|45658.8.peg.37"/>
<dbReference type="InterPro" id="IPR013762">
    <property type="entry name" value="Integrase-like_cat_sf"/>
</dbReference>
<dbReference type="PROSITE" id="PS51900">
    <property type="entry name" value="CB"/>
    <property type="match status" value="1"/>
</dbReference>
<protein>
    <submittedName>
        <fullName evidence="7">Integrase</fullName>
    </submittedName>
</protein>
<dbReference type="OrthoDB" id="9795573at2"/>
<dbReference type="Pfam" id="PF00589">
    <property type="entry name" value="Phage_integrase"/>
    <property type="match status" value="1"/>
</dbReference>
<keyword evidence="3" id="KW-0233">DNA recombination</keyword>
<comment type="caution">
    <text evidence="7">The sequence shown here is derived from an EMBL/GenBank/DDBJ whole genome shotgun (WGS) entry which is preliminary data.</text>
</comment>
<sequence>MTIKKSGDKWEVDVRPAGRKGKRFRRKFDKKNEALAYEKHILANFHNKEWLGTPKDKRRLSELIDIWWKKSGQFKRSSENYRKKLNLICKELHDPEASSITSPLIANWQLDRLEKGHAVNTVRRLASCLSNVFTTLIDTGDYQGGHPLRDLKQPPPKKTEMTYLTINQIKLLLEAIEHDKELRLIVEICLATGSRWKETITLNSSNLSPYRIRFTNTKTNKPRTVPITKDLYEKIYPLNGGSLFTSDPRQRLGKLFDRIGFELPKGQKVHVLRHTFASHFVMNGGNILTLKEILGHASINQTMTYAHLAPDHLKDAITLNPLNNLSPQNDHTNHY</sequence>
<evidence type="ECO:0000313" key="7">
    <source>
        <dbReference type="EMBL" id="ODS09804.1"/>
    </source>
</evidence>
<feature type="domain" description="Tyr recombinase" evidence="5">
    <location>
        <begin position="159"/>
        <end position="318"/>
    </location>
</feature>
<keyword evidence="2 4" id="KW-0238">DNA-binding</keyword>
<feature type="domain" description="Core-binding (CB)" evidence="6">
    <location>
        <begin position="58"/>
        <end position="137"/>
    </location>
</feature>
<dbReference type="PANTHER" id="PTHR30349:SF93">
    <property type="entry name" value="FELS-2 PROPHAGE PROTEIN"/>
    <property type="match status" value="1"/>
</dbReference>
<dbReference type="InterPro" id="IPR044068">
    <property type="entry name" value="CB"/>
</dbReference>
<organism evidence="7 8">
    <name type="scientific">Vibrio scophthalmi</name>
    <dbReference type="NCBI Taxonomy" id="45658"/>
    <lineage>
        <taxon>Bacteria</taxon>
        <taxon>Pseudomonadati</taxon>
        <taxon>Pseudomonadota</taxon>
        <taxon>Gammaproteobacteria</taxon>
        <taxon>Vibrionales</taxon>
        <taxon>Vibrionaceae</taxon>
        <taxon>Vibrio</taxon>
    </lineage>
</organism>
<evidence type="ECO:0000256" key="4">
    <source>
        <dbReference type="PROSITE-ProRule" id="PRU01248"/>
    </source>
</evidence>
<dbReference type="SUPFAM" id="SSF56349">
    <property type="entry name" value="DNA breaking-rejoining enzymes"/>
    <property type="match status" value="1"/>
</dbReference>
<dbReference type="CDD" id="cd00796">
    <property type="entry name" value="INT_Rci_Hp1_C"/>
    <property type="match status" value="1"/>
</dbReference>
<dbReference type="Pfam" id="PF24624">
    <property type="entry name" value="Int_N"/>
    <property type="match status" value="1"/>
</dbReference>
<dbReference type="GO" id="GO:0015074">
    <property type="term" value="P:DNA integration"/>
    <property type="evidence" value="ECO:0007669"/>
    <property type="project" value="UniProtKB-KW"/>
</dbReference>
<dbReference type="InterPro" id="IPR010998">
    <property type="entry name" value="Integrase_recombinase_N"/>
</dbReference>
<dbReference type="PROSITE" id="PS51898">
    <property type="entry name" value="TYR_RECOMBINASE"/>
    <property type="match status" value="1"/>
</dbReference>
<gene>
    <name evidence="7" type="ORF">VSF3289_00035</name>
</gene>
<dbReference type="Gene3D" id="1.10.443.10">
    <property type="entry name" value="Intergrase catalytic core"/>
    <property type="match status" value="1"/>
</dbReference>
<dbReference type="InterPro" id="IPR002104">
    <property type="entry name" value="Integrase_catalytic"/>
</dbReference>
<evidence type="ECO:0000259" key="5">
    <source>
        <dbReference type="PROSITE" id="PS51898"/>
    </source>
</evidence>
<dbReference type="InterPro" id="IPR011010">
    <property type="entry name" value="DNA_brk_join_enz"/>
</dbReference>
<name>A0A1E3WJ49_9VIBR</name>
<accession>A0A1E3WJ49</accession>
<evidence type="ECO:0000313" key="8">
    <source>
        <dbReference type="Proteomes" id="UP000095131"/>
    </source>
</evidence>
<proteinExistence type="predicted"/>
<dbReference type="Proteomes" id="UP000095131">
    <property type="component" value="Unassembled WGS sequence"/>
</dbReference>
<evidence type="ECO:0000259" key="6">
    <source>
        <dbReference type="PROSITE" id="PS51900"/>
    </source>
</evidence>
<dbReference type="EMBL" id="MDCJ01000002">
    <property type="protein sequence ID" value="ODS09804.1"/>
    <property type="molecule type" value="Genomic_DNA"/>
</dbReference>
<reference evidence="7 8" key="1">
    <citation type="submission" date="2016-08" db="EMBL/GenBank/DDBJ databases">
        <title>Genome sequencing of Vibrio scophthalmi strain FP3289, an isolated from Paralichthys olivaceus.</title>
        <authorList>
            <person name="Han H.-J."/>
        </authorList>
    </citation>
    <scope>NUCLEOTIDE SEQUENCE [LARGE SCALE GENOMIC DNA]</scope>
    <source>
        <strain evidence="7 8">FP3289</strain>
    </source>
</reference>
<dbReference type="RefSeq" id="WP_069445785.1">
    <property type="nucleotide sequence ID" value="NZ_CP195089.1"/>
</dbReference>
<dbReference type="AlphaFoldDB" id="A0A1E3WJ49"/>
<evidence type="ECO:0000256" key="3">
    <source>
        <dbReference type="ARBA" id="ARBA00023172"/>
    </source>
</evidence>
<dbReference type="GO" id="GO:0006310">
    <property type="term" value="P:DNA recombination"/>
    <property type="evidence" value="ECO:0007669"/>
    <property type="project" value="UniProtKB-KW"/>
</dbReference>
<dbReference type="InterPro" id="IPR057084">
    <property type="entry name" value="Int_N"/>
</dbReference>
<dbReference type="GO" id="GO:0003677">
    <property type="term" value="F:DNA binding"/>
    <property type="evidence" value="ECO:0007669"/>
    <property type="project" value="UniProtKB-UniRule"/>
</dbReference>
<evidence type="ECO:0000256" key="2">
    <source>
        <dbReference type="ARBA" id="ARBA00023125"/>
    </source>
</evidence>
<evidence type="ECO:0000256" key="1">
    <source>
        <dbReference type="ARBA" id="ARBA00022908"/>
    </source>
</evidence>
<dbReference type="PANTHER" id="PTHR30349">
    <property type="entry name" value="PHAGE INTEGRASE-RELATED"/>
    <property type="match status" value="1"/>
</dbReference>
<dbReference type="InterPro" id="IPR050090">
    <property type="entry name" value="Tyrosine_recombinase_XerCD"/>
</dbReference>